<reference evidence="2" key="2">
    <citation type="journal article" date="2015" name="Fish Shellfish Immunol.">
        <title>Early steps in the European eel (Anguilla anguilla)-Vibrio vulnificus interaction in the gills: Role of the RtxA13 toxin.</title>
        <authorList>
            <person name="Callol A."/>
            <person name="Pajuelo D."/>
            <person name="Ebbesson L."/>
            <person name="Teles M."/>
            <person name="MacKenzie S."/>
            <person name="Amaro C."/>
        </authorList>
    </citation>
    <scope>NUCLEOTIDE SEQUENCE</scope>
</reference>
<keyword evidence="1" id="KW-1133">Transmembrane helix</keyword>
<organism evidence="2">
    <name type="scientific">Anguilla anguilla</name>
    <name type="common">European freshwater eel</name>
    <name type="synonym">Muraena anguilla</name>
    <dbReference type="NCBI Taxonomy" id="7936"/>
    <lineage>
        <taxon>Eukaryota</taxon>
        <taxon>Metazoa</taxon>
        <taxon>Chordata</taxon>
        <taxon>Craniata</taxon>
        <taxon>Vertebrata</taxon>
        <taxon>Euteleostomi</taxon>
        <taxon>Actinopterygii</taxon>
        <taxon>Neopterygii</taxon>
        <taxon>Teleostei</taxon>
        <taxon>Anguilliformes</taxon>
        <taxon>Anguillidae</taxon>
        <taxon>Anguilla</taxon>
    </lineage>
</organism>
<evidence type="ECO:0000256" key="1">
    <source>
        <dbReference type="SAM" id="Phobius"/>
    </source>
</evidence>
<dbReference type="EMBL" id="GBXM01015305">
    <property type="protein sequence ID" value="JAH93272.1"/>
    <property type="molecule type" value="Transcribed_RNA"/>
</dbReference>
<evidence type="ECO:0000313" key="2">
    <source>
        <dbReference type="EMBL" id="JAH93272.1"/>
    </source>
</evidence>
<dbReference type="AlphaFoldDB" id="A0A0E9WSD5"/>
<proteinExistence type="predicted"/>
<protein>
    <submittedName>
        <fullName evidence="2">Uncharacterized protein</fullName>
    </submittedName>
</protein>
<keyword evidence="1" id="KW-0812">Transmembrane</keyword>
<name>A0A0E9WSD5_ANGAN</name>
<sequence length="43" mass="5385">MPFVLHLQDQTEFFLFFIFFLSLFRARWYIPAHCWAHRSRTHA</sequence>
<accession>A0A0E9WSD5</accession>
<keyword evidence="1" id="KW-0472">Membrane</keyword>
<feature type="transmembrane region" description="Helical" evidence="1">
    <location>
        <begin position="13"/>
        <end position="30"/>
    </location>
</feature>
<reference evidence="2" key="1">
    <citation type="submission" date="2014-11" db="EMBL/GenBank/DDBJ databases">
        <authorList>
            <person name="Amaro Gonzalez C."/>
        </authorList>
    </citation>
    <scope>NUCLEOTIDE SEQUENCE</scope>
</reference>